<dbReference type="EMBL" id="JAMQPV010000001">
    <property type="protein sequence ID" value="MCW7460968.1"/>
    <property type="molecule type" value="Genomic_DNA"/>
</dbReference>
<keyword evidence="3" id="KW-1185">Reference proteome</keyword>
<dbReference type="Proteomes" id="UP001209737">
    <property type="component" value="Unassembled WGS sequence"/>
</dbReference>
<feature type="chain" id="PRO_5046625449" evidence="1">
    <location>
        <begin position="21"/>
        <end position="191"/>
    </location>
</feature>
<keyword evidence="1" id="KW-0732">Signal</keyword>
<comment type="caution">
    <text evidence="2">The sequence shown here is derived from an EMBL/GenBank/DDBJ whole genome shotgun (WGS) entry which is preliminary data.</text>
</comment>
<evidence type="ECO:0000256" key="1">
    <source>
        <dbReference type="SAM" id="SignalP"/>
    </source>
</evidence>
<feature type="signal peptide" evidence="1">
    <location>
        <begin position="1"/>
        <end position="20"/>
    </location>
</feature>
<evidence type="ECO:0000313" key="2">
    <source>
        <dbReference type="EMBL" id="MCW7460968.1"/>
    </source>
</evidence>
<accession>A0ABT3LUF3</accession>
<reference evidence="2 3" key="1">
    <citation type="submission" date="2022-06" db="EMBL/GenBank/DDBJ databases">
        <title>Leptospira isolates from biofilms formed at urban environments.</title>
        <authorList>
            <person name="Ribeiro P.S."/>
            <person name="Sousa T."/>
            <person name="Carvalho N."/>
            <person name="Aburjaile F."/>
            <person name="Neves F."/>
            <person name="Oliveira D."/>
            <person name="Blanco L."/>
            <person name="Lima J."/>
            <person name="Costa F."/>
            <person name="Brenig B."/>
            <person name="Soares S."/>
            <person name="Ramos R."/>
            <person name="Goes-Neto A."/>
            <person name="Matiuzzi M."/>
            <person name="Azevedo V."/>
            <person name="Ristow P."/>
        </authorList>
    </citation>
    <scope>NUCLEOTIDE SEQUENCE [LARGE SCALE GENOMIC DNA]</scope>
    <source>
        <strain evidence="2 3">VSF25</strain>
    </source>
</reference>
<name>A0ABT3LUF3_9LEPT</name>
<gene>
    <name evidence="2" type="ORF">ND812_02585</name>
</gene>
<evidence type="ECO:0000313" key="3">
    <source>
        <dbReference type="Proteomes" id="UP001209737"/>
    </source>
</evidence>
<dbReference type="RefSeq" id="WP_265374144.1">
    <property type="nucleotide sequence ID" value="NZ_JAMQPV010000001.1"/>
</dbReference>
<organism evidence="2 3">
    <name type="scientific">Leptospira limi</name>
    <dbReference type="NCBI Taxonomy" id="2950023"/>
    <lineage>
        <taxon>Bacteria</taxon>
        <taxon>Pseudomonadati</taxon>
        <taxon>Spirochaetota</taxon>
        <taxon>Spirochaetia</taxon>
        <taxon>Leptospirales</taxon>
        <taxon>Leptospiraceae</taxon>
        <taxon>Leptospira</taxon>
    </lineage>
</organism>
<protein>
    <submittedName>
        <fullName evidence="2">Uncharacterized protein</fullName>
    </submittedName>
</protein>
<sequence>MFKKKSILLLILSLNLISYCASFRENNISTVKDSDYKSNKDEKIKVFRKWKYQSNGPDAIPRADFHKSWFDKAIVDSGCCVIVEKPNEATLIVDGIAANHIHPMRDFFNLLSVATGTVLPYWATTNVDIQVTVVKGNKQYEYKLNDSFTMVQWLPMIFAFPFTGTPIKNRDELYLNTYQELVVQMKKDGII</sequence>
<proteinExistence type="predicted"/>